<accession>A0A1G8UTU5</accession>
<dbReference type="PANTHER" id="PTHR43356:SF2">
    <property type="entry name" value="PHOSPHATE ACETYLTRANSFERASE"/>
    <property type="match status" value="1"/>
</dbReference>
<gene>
    <name evidence="5" type="ORF">SAMN05216187_101106</name>
</gene>
<dbReference type="Pfam" id="PF01515">
    <property type="entry name" value="PTA_PTB"/>
    <property type="match status" value="1"/>
</dbReference>
<dbReference type="STRING" id="586411.SAMN05216187_101106"/>
<keyword evidence="2 5" id="KW-0808">Transferase</keyword>
<feature type="domain" description="Phosphate acetyl/butaryl transferase" evidence="4">
    <location>
        <begin position="80"/>
        <end position="290"/>
    </location>
</feature>
<organism evidence="5 6">
    <name type="scientific">Jeotgalicoccus aerolatus</name>
    <dbReference type="NCBI Taxonomy" id="709510"/>
    <lineage>
        <taxon>Bacteria</taxon>
        <taxon>Bacillati</taxon>
        <taxon>Bacillota</taxon>
        <taxon>Bacilli</taxon>
        <taxon>Bacillales</taxon>
        <taxon>Staphylococcaceae</taxon>
        <taxon>Jeotgalicoccus</taxon>
    </lineage>
</organism>
<dbReference type="InterPro" id="IPR050500">
    <property type="entry name" value="Phos_Acetyltrans/Butyryltrans"/>
</dbReference>
<sequence length="301" mass="33032">MNFDETLKSTFNSHASIALVRADSPDLLQLVMDSAMELDIEWHLFDNRDNILSSFTAMNFDYKKYKVEIHDSAGDQSCASNAAQFTADGHANILMKGLISTGVILKSVLNKELNLLDQKLLSHVALFSLPNRDKPVLISDAAMNIDPDAETKIKIIENAAAVARKLSIEKPKVALLSAVEKVNEKIASTVTNDTIVKSHKFDHAIVDGPMQYDLAMSKKAAEIKQYESPVAGDADILIMPHIDAGNILYKVLITSAGAHVAGMITGLKVPFVLTSRADSKEEKYNSIKLAIKMLEHNKEEV</sequence>
<evidence type="ECO:0000256" key="2">
    <source>
        <dbReference type="ARBA" id="ARBA00022679"/>
    </source>
</evidence>
<dbReference type="Gene3D" id="3.40.718.10">
    <property type="entry name" value="Isopropylmalate Dehydrogenase"/>
    <property type="match status" value="1"/>
</dbReference>
<dbReference type="RefSeq" id="WP_092594606.1">
    <property type="nucleotide sequence ID" value="NZ_FNFI01000001.1"/>
</dbReference>
<name>A0A1G8UTU5_9STAP</name>
<dbReference type="Proteomes" id="UP000242700">
    <property type="component" value="Unassembled WGS sequence"/>
</dbReference>
<dbReference type="SUPFAM" id="SSF53659">
    <property type="entry name" value="Isocitrate/Isopropylmalate dehydrogenase-like"/>
    <property type="match status" value="1"/>
</dbReference>
<dbReference type="GO" id="GO:0006085">
    <property type="term" value="P:acetyl-CoA biosynthetic process"/>
    <property type="evidence" value="ECO:0007669"/>
    <property type="project" value="UniProtKB-UniPathway"/>
</dbReference>
<keyword evidence="3" id="KW-0012">Acyltransferase</keyword>
<evidence type="ECO:0000256" key="3">
    <source>
        <dbReference type="ARBA" id="ARBA00023315"/>
    </source>
</evidence>
<protein>
    <submittedName>
        <fullName evidence="5">Phosphate butyryltransferase</fullName>
    </submittedName>
</protein>
<dbReference type="InterPro" id="IPR002505">
    <property type="entry name" value="PTA_PTB"/>
</dbReference>
<dbReference type="EMBL" id="FNFI01000001">
    <property type="protein sequence ID" value="SDJ57084.1"/>
    <property type="molecule type" value="Genomic_DNA"/>
</dbReference>
<dbReference type="InterPro" id="IPR012147">
    <property type="entry name" value="P_Ac_Bu_trans"/>
</dbReference>
<dbReference type="GO" id="GO:0016746">
    <property type="term" value="F:acyltransferase activity"/>
    <property type="evidence" value="ECO:0007669"/>
    <property type="project" value="UniProtKB-KW"/>
</dbReference>
<dbReference type="PANTHER" id="PTHR43356">
    <property type="entry name" value="PHOSPHATE ACETYLTRANSFERASE"/>
    <property type="match status" value="1"/>
</dbReference>
<evidence type="ECO:0000313" key="6">
    <source>
        <dbReference type="Proteomes" id="UP000242700"/>
    </source>
</evidence>
<dbReference type="AlphaFoldDB" id="A0A1G8UTU5"/>
<evidence type="ECO:0000259" key="4">
    <source>
        <dbReference type="Pfam" id="PF01515"/>
    </source>
</evidence>
<comment type="similarity">
    <text evidence="1">Belongs to the phosphate acetyltransferase and butyryltransferase family.</text>
</comment>
<reference evidence="6" key="1">
    <citation type="submission" date="2016-10" db="EMBL/GenBank/DDBJ databases">
        <authorList>
            <person name="Varghese N."/>
            <person name="Submissions S."/>
        </authorList>
    </citation>
    <scope>NUCLEOTIDE SEQUENCE [LARGE SCALE GENOMIC DNA]</scope>
    <source>
        <strain evidence="6">CGMCC 1.8911</strain>
    </source>
</reference>
<dbReference type="PIRSF" id="PIRSF000428">
    <property type="entry name" value="P_Ac_trans"/>
    <property type="match status" value="1"/>
</dbReference>
<dbReference type="OrthoDB" id="9774179at2"/>
<evidence type="ECO:0000256" key="1">
    <source>
        <dbReference type="ARBA" id="ARBA00005656"/>
    </source>
</evidence>
<evidence type="ECO:0000313" key="5">
    <source>
        <dbReference type="EMBL" id="SDJ57084.1"/>
    </source>
</evidence>
<dbReference type="UniPathway" id="UPA00340">
    <property type="reaction ID" value="UER00459"/>
</dbReference>
<proteinExistence type="inferred from homology"/>